<keyword evidence="4" id="KW-1185">Reference proteome</keyword>
<feature type="region of interest" description="Disordered" evidence="1">
    <location>
        <begin position="28"/>
        <end position="143"/>
    </location>
</feature>
<evidence type="ECO:0000313" key="3">
    <source>
        <dbReference type="EMBL" id="TKD07907.1"/>
    </source>
</evidence>
<feature type="compositionally biased region" description="Polar residues" evidence="1">
    <location>
        <begin position="78"/>
        <end position="89"/>
    </location>
</feature>
<dbReference type="OrthoDB" id="5526699at2"/>
<feature type="compositionally biased region" description="Pro residues" evidence="1">
    <location>
        <begin position="91"/>
        <end position="102"/>
    </location>
</feature>
<feature type="chain" id="PRO_5020397335" evidence="2">
    <location>
        <begin position="26"/>
        <end position="196"/>
    </location>
</feature>
<evidence type="ECO:0000313" key="4">
    <source>
        <dbReference type="Proteomes" id="UP000309215"/>
    </source>
</evidence>
<feature type="compositionally biased region" description="Low complexity" evidence="1">
    <location>
        <begin position="66"/>
        <end position="77"/>
    </location>
</feature>
<dbReference type="AlphaFoldDB" id="A0A4U1JCT5"/>
<comment type="caution">
    <text evidence="3">The sequence shown here is derived from an EMBL/GenBank/DDBJ whole genome shotgun (WGS) entry which is preliminary data.</text>
</comment>
<dbReference type="Proteomes" id="UP000309215">
    <property type="component" value="Unassembled WGS sequence"/>
</dbReference>
<dbReference type="PROSITE" id="PS51257">
    <property type="entry name" value="PROKAR_LIPOPROTEIN"/>
    <property type="match status" value="1"/>
</dbReference>
<reference evidence="3 4" key="1">
    <citation type="submission" date="2019-04" db="EMBL/GenBank/DDBJ databases">
        <authorList>
            <person name="Li Y."/>
            <person name="Wang J."/>
        </authorList>
    </citation>
    <scope>NUCLEOTIDE SEQUENCE [LARGE SCALE GENOMIC DNA]</scope>
    <source>
        <strain evidence="3 4">DSM 14668</strain>
    </source>
</reference>
<sequence length="196" mass="20072">MKRKPRRATRIVALALASIATPILAFGCGGSVPSPHEGAPGARSDDPAAALDQAEREVQLALGLSPARPAQATAQQPLEATQAQSPQQYATPPPPTPTPALPAPTATMPAPAPAEAERKAEADAKRAEAGAPAADEATPVSSDPCMTACRALESMGRAATHLCDLTGDGDTRCANAKDRVRRAEDLVRQRCPGCAG</sequence>
<dbReference type="RefSeq" id="WP_136929994.1">
    <property type="nucleotide sequence ID" value="NZ_SSMQ01000015.1"/>
</dbReference>
<protein>
    <submittedName>
        <fullName evidence="3">Uncharacterized protein</fullName>
    </submittedName>
</protein>
<organism evidence="3 4">
    <name type="scientific">Polyangium fumosum</name>
    <dbReference type="NCBI Taxonomy" id="889272"/>
    <lineage>
        <taxon>Bacteria</taxon>
        <taxon>Pseudomonadati</taxon>
        <taxon>Myxococcota</taxon>
        <taxon>Polyangia</taxon>
        <taxon>Polyangiales</taxon>
        <taxon>Polyangiaceae</taxon>
        <taxon>Polyangium</taxon>
    </lineage>
</organism>
<feature type="compositionally biased region" description="Basic and acidic residues" evidence="1">
    <location>
        <begin position="115"/>
        <end position="128"/>
    </location>
</feature>
<evidence type="ECO:0000256" key="2">
    <source>
        <dbReference type="SAM" id="SignalP"/>
    </source>
</evidence>
<evidence type="ECO:0000256" key="1">
    <source>
        <dbReference type="SAM" id="MobiDB-lite"/>
    </source>
</evidence>
<feature type="compositionally biased region" description="Low complexity" evidence="1">
    <location>
        <begin position="129"/>
        <end position="139"/>
    </location>
</feature>
<gene>
    <name evidence="3" type="ORF">E8A74_16605</name>
</gene>
<keyword evidence="2" id="KW-0732">Signal</keyword>
<dbReference type="EMBL" id="SSMQ01000015">
    <property type="protein sequence ID" value="TKD07907.1"/>
    <property type="molecule type" value="Genomic_DNA"/>
</dbReference>
<feature type="signal peptide" evidence="2">
    <location>
        <begin position="1"/>
        <end position="25"/>
    </location>
</feature>
<name>A0A4U1JCT5_9BACT</name>
<accession>A0A4U1JCT5</accession>
<proteinExistence type="predicted"/>